<dbReference type="PROSITE" id="PS00389">
    <property type="entry name" value="ATPASE_DELTA"/>
    <property type="match status" value="1"/>
</dbReference>
<comment type="function">
    <text evidence="8">F(1)F(0) ATP synthase produces ATP from ADP in the presence of a proton or sodium gradient. F-type ATPases consist of two structural domains, F(1) containing the extramembraneous catalytic core and F(0) containing the membrane proton channel, linked together by a central stalk and a peripheral stalk. During catalysis, ATP synthesis in the catalytic domain of F(1) is coupled via a rotary mechanism of the central stalk subunits to proton translocation.</text>
</comment>
<keyword evidence="7 8" id="KW-0066">ATP synthesis</keyword>
<evidence type="ECO:0000256" key="1">
    <source>
        <dbReference type="ARBA" id="ARBA00004370"/>
    </source>
</evidence>
<name>A0A370FYS7_GLULI</name>
<dbReference type="EMBL" id="JABEQI010000015">
    <property type="protein sequence ID" value="MBB2188137.1"/>
    <property type="molecule type" value="Genomic_DNA"/>
</dbReference>
<dbReference type="GO" id="GO:0005886">
    <property type="term" value="C:plasma membrane"/>
    <property type="evidence" value="ECO:0007669"/>
    <property type="project" value="UniProtKB-SubCell"/>
</dbReference>
<evidence type="ECO:0000256" key="6">
    <source>
        <dbReference type="ARBA" id="ARBA00023196"/>
    </source>
</evidence>
<protein>
    <recommendedName>
        <fullName evidence="8">ATP synthase subunit delta</fullName>
    </recommendedName>
    <alternativeName>
        <fullName evidence="8">ATP synthase F(1) sector subunit delta</fullName>
    </alternativeName>
    <alternativeName>
        <fullName evidence="8">F-type ATPase subunit delta</fullName>
        <shortName evidence="8">F-ATPase subunit delta</shortName>
    </alternativeName>
</protein>
<accession>A0A370FYS7</accession>
<evidence type="ECO:0000256" key="8">
    <source>
        <dbReference type="HAMAP-Rule" id="MF_01416"/>
    </source>
</evidence>
<dbReference type="PRINTS" id="PR00125">
    <property type="entry name" value="ATPASEDELTA"/>
</dbReference>
<dbReference type="SUPFAM" id="SSF47928">
    <property type="entry name" value="N-terminal domain of the delta subunit of the F1F0-ATP synthase"/>
    <property type="match status" value="1"/>
</dbReference>
<dbReference type="Pfam" id="PF00213">
    <property type="entry name" value="OSCP"/>
    <property type="match status" value="1"/>
</dbReference>
<dbReference type="NCBIfam" id="TIGR01145">
    <property type="entry name" value="ATP_synt_delta"/>
    <property type="match status" value="1"/>
</dbReference>
<keyword evidence="3 8" id="KW-0375">Hydrogen ion transport</keyword>
<evidence type="ECO:0000313" key="11">
    <source>
        <dbReference type="Proteomes" id="UP000254958"/>
    </source>
</evidence>
<evidence type="ECO:0000313" key="12">
    <source>
        <dbReference type="Proteomes" id="UP000562982"/>
    </source>
</evidence>
<sequence>MERPTVVSGGTTTIPIASVANGLPGRYATALYDFAAERWLLDDVLDHAAALRRLIAESAELRAVLTNRTLDIAVSTKALDAVLEAQGFGWVIRNFVGVVARNRRLPRLAEILDAVAAIAAARRGEAVAEIVSAQPLTDVQRIQIQGRLAEAGYSKVNIQERVDAALLGGLVVRVGARLYDTSLNSRLTRLHHAMKGAA</sequence>
<keyword evidence="8" id="KW-1003">Cell membrane</keyword>
<dbReference type="OrthoDB" id="9796185at2"/>
<dbReference type="GO" id="GO:0045259">
    <property type="term" value="C:proton-transporting ATP synthase complex"/>
    <property type="evidence" value="ECO:0007669"/>
    <property type="project" value="UniProtKB-KW"/>
</dbReference>
<keyword evidence="2 8" id="KW-0813">Transport</keyword>
<evidence type="ECO:0000256" key="2">
    <source>
        <dbReference type="ARBA" id="ARBA00022448"/>
    </source>
</evidence>
<dbReference type="GO" id="GO:0046933">
    <property type="term" value="F:proton-transporting ATP synthase activity, rotational mechanism"/>
    <property type="evidence" value="ECO:0007669"/>
    <property type="project" value="UniProtKB-UniRule"/>
</dbReference>
<evidence type="ECO:0000256" key="3">
    <source>
        <dbReference type="ARBA" id="ARBA00022781"/>
    </source>
</evidence>
<keyword evidence="11" id="KW-1185">Reference proteome</keyword>
<dbReference type="EMBL" id="QQAW01000013">
    <property type="protein sequence ID" value="RDI36080.1"/>
    <property type="molecule type" value="Genomic_DNA"/>
</dbReference>
<comment type="function">
    <text evidence="8">This protein is part of the stalk that links CF(0) to CF(1). It either transmits conformational changes from CF(0) to CF(1) or is implicated in proton conduction.</text>
</comment>
<comment type="similarity">
    <text evidence="8">Belongs to the ATPase delta chain family.</text>
</comment>
<comment type="subcellular location">
    <subcellularLocation>
        <location evidence="8">Cell membrane</location>
        <topology evidence="8">Peripheral membrane protein</topology>
    </subcellularLocation>
    <subcellularLocation>
        <location evidence="1">Membrane</location>
    </subcellularLocation>
</comment>
<evidence type="ECO:0000256" key="4">
    <source>
        <dbReference type="ARBA" id="ARBA00023065"/>
    </source>
</evidence>
<dbReference type="RefSeq" id="WP_114729045.1">
    <property type="nucleotide sequence ID" value="NZ_BJMI01000018.1"/>
</dbReference>
<evidence type="ECO:0000256" key="5">
    <source>
        <dbReference type="ARBA" id="ARBA00023136"/>
    </source>
</evidence>
<evidence type="ECO:0000313" key="9">
    <source>
        <dbReference type="EMBL" id="MBB2188137.1"/>
    </source>
</evidence>
<gene>
    <name evidence="8 9" type="primary">atpH</name>
    <name evidence="10" type="ORF">C7453_11329</name>
    <name evidence="9" type="ORF">HLH32_17520</name>
</gene>
<dbReference type="InterPro" id="IPR020781">
    <property type="entry name" value="ATPase_OSCP/d_CS"/>
</dbReference>
<keyword evidence="4 8" id="KW-0406">Ion transport</keyword>
<evidence type="ECO:0000256" key="7">
    <source>
        <dbReference type="ARBA" id="ARBA00023310"/>
    </source>
</evidence>
<organism evidence="10 11">
    <name type="scientific">Gluconacetobacter liquefaciens</name>
    <name type="common">Acetobacter liquefaciens</name>
    <dbReference type="NCBI Taxonomy" id="89584"/>
    <lineage>
        <taxon>Bacteria</taxon>
        <taxon>Pseudomonadati</taxon>
        <taxon>Pseudomonadota</taxon>
        <taxon>Alphaproteobacteria</taxon>
        <taxon>Acetobacterales</taxon>
        <taxon>Acetobacteraceae</taxon>
        <taxon>Gluconacetobacter</taxon>
    </lineage>
</organism>
<reference evidence="10 11" key="1">
    <citation type="submission" date="2018-07" db="EMBL/GenBank/DDBJ databases">
        <title>Genomic Encyclopedia of Type Strains, Phase IV (KMG-IV): sequencing the most valuable type-strain genomes for metagenomic binning, comparative biology and taxonomic classification.</title>
        <authorList>
            <person name="Goeker M."/>
        </authorList>
    </citation>
    <scope>NUCLEOTIDE SEQUENCE [LARGE SCALE GENOMIC DNA]</scope>
    <source>
        <strain evidence="10 11">DSM 5603</strain>
    </source>
</reference>
<keyword evidence="5 8" id="KW-0472">Membrane</keyword>
<keyword evidence="6 8" id="KW-0139">CF(1)</keyword>
<reference evidence="9 12" key="2">
    <citation type="submission" date="2020-04" db="EMBL/GenBank/DDBJ databases">
        <title>Description of novel Gluconacetobacter.</title>
        <authorList>
            <person name="Sombolestani A."/>
        </authorList>
    </citation>
    <scope>NUCLEOTIDE SEQUENCE [LARGE SCALE GENOMIC DNA]</scope>
    <source>
        <strain evidence="9 12">LMG 1382</strain>
    </source>
</reference>
<evidence type="ECO:0000313" key="10">
    <source>
        <dbReference type="EMBL" id="RDI36080.1"/>
    </source>
</evidence>
<dbReference type="PANTHER" id="PTHR11910">
    <property type="entry name" value="ATP SYNTHASE DELTA CHAIN"/>
    <property type="match status" value="1"/>
</dbReference>
<dbReference type="Gene3D" id="1.10.520.20">
    <property type="entry name" value="N-terminal domain of the delta subunit of the F1F0-ATP synthase"/>
    <property type="match status" value="1"/>
</dbReference>
<dbReference type="AlphaFoldDB" id="A0A370FYS7"/>
<dbReference type="Proteomes" id="UP000254958">
    <property type="component" value="Unassembled WGS sequence"/>
</dbReference>
<dbReference type="InterPro" id="IPR000711">
    <property type="entry name" value="ATPase_OSCP/dsu"/>
</dbReference>
<dbReference type="HAMAP" id="MF_01416">
    <property type="entry name" value="ATP_synth_delta_bact"/>
    <property type="match status" value="1"/>
</dbReference>
<comment type="caution">
    <text evidence="10">The sequence shown here is derived from an EMBL/GenBank/DDBJ whole genome shotgun (WGS) entry which is preliminary data.</text>
</comment>
<dbReference type="Proteomes" id="UP000562982">
    <property type="component" value="Unassembled WGS sequence"/>
</dbReference>
<proteinExistence type="inferred from homology"/>
<dbReference type="InterPro" id="IPR026015">
    <property type="entry name" value="ATP_synth_OSCP/delta_N_sf"/>
</dbReference>